<dbReference type="PANTHER" id="PTHR33452:SF1">
    <property type="entry name" value="INNER MEMBRANE PROTEIN YPHA-RELATED"/>
    <property type="match status" value="1"/>
</dbReference>
<dbReference type="eggNOG" id="COG2259">
    <property type="taxonomic scope" value="Bacteria"/>
</dbReference>
<feature type="transmembrane region" description="Helical" evidence="7">
    <location>
        <begin position="48"/>
        <end position="70"/>
    </location>
</feature>
<evidence type="ECO:0000256" key="6">
    <source>
        <dbReference type="ARBA" id="ARBA00023136"/>
    </source>
</evidence>
<evidence type="ECO:0000256" key="5">
    <source>
        <dbReference type="ARBA" id="ARBA00022989"/>
    </source>
</evidence>
<comment type="similarity">
    <text evidence="2">Belongs to the DoxX family.</text>
</comment>
<dbReference type="Pfam" id="PF07681">
    <property type="entry name" value="DoxX"/>
    <property type="match status" value="1"/>
</dbReference>
<name>K6YWA7_9ALTE</name>
<evidence type="ECO:0000256" key="1">
    <source>
        <dbReference type="ARBA" id="ARBA00004651"/>
    </source>
</evidence>
<dbReference type="RefSeq" id="WP_007623509.1">
    <property type="nucleotide sequence ID" value="NZ_BAEO01000058.1"/>
</dbReference>
<gene>
    <name evidence="8" type="ORF">GARC_4061</name>
</gene>
<keyword evidence="9" id="KW-1185">Reference proteome</keyword>
<dbReference type="OrthoDB" id="8778559at2"/>
<dbReference type="InterPro" id="IPR051907">
    <property type="entry name" value="DoxX-like_oxidoreductase"/>
</dbReference>
<organism evidence="8 9">
    <name type="scientific">Paraglaciecola arctica BSs20135</name>
    <dbReference type="NCBI Taxonomy" id="493475"/>
    <lineage>
        <taxon>Bacteria</taxon>
        <taxon>Pseudomonadati</taxon>
        <taxon>Pseudomonadota</taxon>
        <taxon>Gammaproteobacteria</taxon>
        <taxon>Alteromonadales</taxon>
        <taxon>Alteromonadaceae</taxon>
        <taxon>Paraglaciecola</taxon>
    </lineage>
</organism>
<evidence type="ECO:0000313" key="9">
    <source>
        <dbReference type="Proteomes" id="UP000006327"/>
    </source>
</evidence>
<proteinExistence type="inferred from homology"/>
<comment type="caution">
    <text evidence="8">The sequence shown here is derived from an EMBL/GenBank/DDBJ whole genome shotgun (WGS) entry which is preliminary data.</text>
</comment>
<reference evidence="8 9" key="1">
    <citation type="journal article" date="2017" name="Antonie Van Leeuwenhoek">
        <title>Rhizobium rhizosphaerae sp. nov., a novel species isolated from rice rhizosphere.</title>
        <authorList>
            <person name="Zhao J.J."/>
            <person name="Zhang J."/>
            <person name="Zhang R.J."/>
            <person name="Zhang C.W."/>
            <person name="Yin H.Q."/>
            <person name="Zhang X.X."/>
        </authorList>
    </citation>
    <scope>NUCLEOTIDE SEQUENCE [LARGE SCALE GENOMIC DNA]</scope>
    <source>
        <strain evidence="8 9">BSs20135</strain>
    </source>
</reference>
<dbReference type="Proteomes" id="UP000006327">
    <property type="component" value="Unassembled WGS sequence"/>
</dbReference>
<dbReference type="InterPro" id="IPR032808">
    <property type="entry name" value="DoxX"/>
</dbReference>
<sequence length="135" mass="14665">MSAVKSREKFSFLFLRSVVGIIIASHGWHRLLTGGYEPFGGWLTGEGFPFGLGIAWGITLFEIIGSLFLVAGKKLSYVCTIFILIYFSGLILVHLQHGWFVVGSGSNGIEYSVLLIASLFVIGYSEINKSAGSVI</sequence>
<evidence type="ECO:0008006" key="10">
    <source>
        <dbReference type="Google" id="ProtNLM"/>
    </source>
</evidence>
<feature type="transmembrane region" description="Helical" evidence="7">
    <location>
        <begin position="12"/>
        <end position="28"/>
    </location>
</feature>
<evidence type="ECO:0000256" key="2">
    <source>
        <dbReference type="ARBA" id="ARBA00006679"/>
    </source>
</evidence>
<protein>
    <recommendedName>
        <fullName evidence="10">DoxX family protein</fullName>
    </recommendedName>
</protein>
<accession>K6YWA7</accession>
<evidence type="ECO:0000256" key="4">
    <source>
        <dbReference type="ARBA" id="ARBA00022692"/>
    </source>
</evidence>
<dbReference type="GO" id="GO:0005886">
    <property type="term" value="C:plasma membrane"/>
    <property type="evidence" value="ECO:0007669"/>
    <property type="project" value="UniProtKB-SubCell"/>
</dbReference>
<keyword evidence="3" id="KW-1003">Cell membrane</keyword>
<comment type="subcellular location">
    <subcellularLocation>
        <location evidence="1">Cell membrane</location>
        <topology evidence="1">Multi-pass membrane protein</topology>
    </subcellularLocation>
</comment>
<dbReference type="STRING" id="493475.GARC_4061"/>
<dbReference type="EMBL" id="BAEO01000058">
    <property type="protein sequence ID" value="GAC21008.1"/>
    <property type="molecule type" value="Genomic_DNA"/>
</dbReference>
<keyword evidence="6 7" id="KW-0472">Membrane</keyword>
<dbReference type="AlphaFoldDB" id="K6YWA7"/>
<keyword evidence="4 7" id="KW-0812">Transmembrane</keyword>
<feature type="transmembrane region" description="Helical" evidence="7">
    <location>
        <begin position="77"/>
        <end position="96"/>
    </location>
</feature>
<keyword evidence="5 7" id="KW-1133">Transmembrane helix</keyword>
<evidence type="ECO:0000313" key="8">
    <source>
        <dbReference type="EMBL" id="GAC21008.1"/>
    </source>
</evidence>
<dbReference type="PANTHER" id="PTHR33452">
    <property type="entry name" value="OXIDOREDUCTASE CATD-RELATED"/>
    <property type="match status" value="1"/>
</dbReference>
<evidence type="ECO:0000256" key="7">
    <source>
        <dbReference type="SAM" id="Phobius"/>
    </source>
</evidence>
<evidence type="ECO:0000256" key="3">
    <source>
        <dbReference type="ARBA" id="ARBA00022475"/>
    </source>
</evidence>
<feature type="transmembrane region" description="Helical" evidence="7">
    <location>
        <begin position="108"/>
        <end position="127"/>
    </location>
</feature>